<keyword evidence="4 5" id="KW-0472">Membrane</keyword>
<evidence type="ECO:0000256" key="3">
    <source>
        <dbReference type="ARBA" id="ARBA00022989"/>
    </source>
</evidence>
<reference evidence="7 8" key="1">
    <citation type="submission" date="2016-11" db="EMBL/GenBank/DDBJ databases">
        <authorList>
            <person name="Jaros S."/>
            <person name="Januszkiewicz K."/>
            <person name="Wedrychowicz H."/>
        </authorList>
    </citation>
    <scope>NUCLEOTIDE SEQUENCE [LARGE SCALE GENOMIC DNA]</scope>
    <source>
        <strain evidence="7 8">DSM 29589</strain>
    </source>
</reference>
<feature type="domain" description="NnrU" evidence="6">
    <location>
        <begin position="6"/>
        <end position="220"/>
    </location>
</feature>
<comment type="subcellular location">
    <subcellularLocation>
        <location evidence="1">Membrane</location>
        <topology evidence="1">Multi-pass membrane protein</topology>
    </subcellularLocation>
</comment>
<accession>A0A1M7JY96</accession>
<dbReference type="OrthoDB" id="7828645at2"/>
<feature type="transmembrane region" description="Helical" evidence="5">
    <location>
        <begin position="141"/>
        <end position="161"/>
    </location>
</feature>
<dbReference type="GO" id="GO:0016020">
    <property type="term" value="C:membrane"/>
    <property type="evidence" value="ECO:0007669"/>
    <property type="project" value="UniProtKB-SubCell"/>
</dbReference>
<feature type="transmembrane region" description="Helical" evidence="5">
    <location>
        <begin position="37"/>
        <end position="57"/>
    </location>
</feature>
<evidence type="ECO:0000256" key="4">
    <source>
        <dbReference type="ARBA" id="ARBA00023136"/>
    </source>
</evidence>
<feature type="transmembrane region" description="Helical" evidence="5">
    <location>
        <begin position="194"/>
        <end position="216"/>
    </location>
</feature>
<name>A0A1M7JY96_9RHOB</name>
<dbReference type="Pfam" id="PF07298">
    <property type="entry name" value="NnrU"/>
    <property type="match status" value="1"/>
</dbReference>
<organism evidence="7 8">
    <name type="scientific">Roseovarius pacificus</name>
    <dbReference type="NCBI Taxonomy" id="337701"/>
    <lineage>
        <taxon>Bacteria</taxon>
        <taxon>Pseudomonadati</taxon>
        <taxon>Pseudomonadota</taxon>
        <taxon>Alphaproteobacteria</taxon>
        <taxon>Rhodobacterales</taxon>
        <taxon>Roseobacteraceae</taxon>
        <taxon>Roseovarius</taxon>
    </lineage>
</organism>
<protein>
    <submittedName>
        <fullName evidence="7">Uncharacterized membrane protein</fullName>
    </submittedName>
</protein>
<evidence type="ECO:0000256" key="1">
    <source>
        <dbReference type="ARBA" id="ARBA00004141"/>
    </source>
</evidence>
<keyword evidence="8" id="KW-1185">Reference proteome</keyword>
<dbReference type="STRING" id="337701.SAMN05444398_12318"/>
<keyword evidence="3 5" id="KW-1133">Transmembrane helix</keyword>
<dbReference type="RefSeq" id="WP_073037790.1">
    <property type="nucleotide sequence ID" value="NZ_BMLR01000022.1"/>
</dbReference>
<evidence type="ECO:0000313" key="7">
    <source>
        <dbReference type="EMBL" id="SHM57891.1"/>
    </source>
</evidence>
<evidence type="ECO:0000256" key="2">
    <source>
        <dbReference type="ARBA" id="ARBA00022692"/>
    </source>
</evidence>
<dbReference type="Proteomes" id="UP000183974">
    <property type="component" value="Unassembled WGS sequence"/>
</dbReference>
<evidence type="ECO:0000259" key="6">
    <source>
        <dbReference type="Pfam" id="PF07298"/>
    </source>
</evidence>
<keyword evidence="2 5" id="KW-0812">Transmembrane</keyword>
<feature type="transmembrane region" description="Helical" evidence="5">
    <location>
        <begin position="6"/>
        <end position="25"/>
    </location>
</feature>
<gene>
    <name evidence="7" type="ORF">SAMN05444398_12318</name>
</gene>
<evidence type="ECO:0000256" key="5">
    <source>
        <dbReference type="SAM" id="Phobius"/>
    </source>
</evidence>
<dbReference type="InterPro" id="IPR009915">
    <property type="entry name" value="NnrU_dom"/>
</dbReference>
<feature type="transmembrane region" description="Helical" evidence="5">
    <location>
        <begin position="69"/>
        <end position="89"/>
    </location>
</feature>
<dbReference type="EMBL" id="FRBR01000023">
    <property type="protein sequence ID" value="SHM57891.1"/>
    <property type="molecule type" value="Genomic_DNA"/>
</dbReference>
<evidence type="ECO:0000313" key="8">
    <source>
        <dbReference type="Proteomes" id="UP000183974"/>
    </source>
</evidence>
<proteinExistence type="predicted"/>
<dbReference type="AlphaFoldDB" id="A0A1M7JY96"/>
<sequence length="222" mass="24057">MGWSEFILAFVVFFLSHSIPVRPPVRPWLVRRLGQTGFTAVYSALSVAILGWIIAAAGRAPYVALWDRAAWQTHVPLTAMGIVCLIVALSPGRPNPFSFGGAHNDRFDPAHPGIVRYLRHPLLAALAIWALAHMVPNGDLAHAIVFGVFALFALLGQPLIARRRKRELGPRWQQLNNAVRAAPLLPAPASVSGAVLRIALGAALYIGLIAMHPWLFGVSPLP</sequence>